<dbReference type="OrthoDB" id="5497926at2"/>
<proteinExistence type="predicted"/>
<dbReference type="AlphaFoldDB" id="A0A4U1IW61"/>
<comment type="caution">
    <text evidence="2">The sequence shown here is derived from an EMBL/GenBank/DDBJ whole genome shotgun (WGS) entry which is preliminary data.</text>
</comment>
<sequence length="354" mass="37336">MRRLPLSLLLLSLAASLGAGCELYDGPPQPRIIDAEDGVLEDATAPIVLAFSEPVDPTTLDVSILRLETDVEGNLFDEDDDPESTPEEFFSFTTSLTEGGTAELVDSNATLVIKPSAPLPVGPKLALVIEAGLADAEGHVTKTRKRLLFGYKFKLECDKPSTVFPTGKYFLLADIEKPLQTQVQLWAAFYVDPETGRVRGQATNADRDKTQVCPMSCGTGEVCRLLPMPQCVAQSERAGTVDEHSDYVPYGTPPTGYSFTIEGCAVDQPGGKAVFATAPTDIVVQIPPVTLRNVTLTAEFAPGADGVLRGTGTLAADTVLLGTSASGKGEGNIVGRIVAADEAPPDIPDPPPAP</sequence>
<dbReference type="PROSITE" id="PS51257">
    <property type="entry name" value="PROKAR_LIPOPROTEIN"/>
    <property type="match status" value="1"/>
</dbReference>
<organism evidence="2 3">
    <name type="scientific">Polyangium fumosum</name>
    <dbReference type="NCBI Taxonomy" id="889272"/>
    <lineage>
        <taxon>Bacteria</taxon>
        <taxon>Pseudomonadati</taxon>
        <taxon>Myxococcota</taxon>
        <taxon>Polyangia</taxon>
        <taxon>Polyangiales</taxon>
        <taxon>Polyangiaceae</taxon>
        <taxon>Polyangium</taxon>
    </lineage>
</organism>
<protein>
    <submittedName>
        <fullName evidence="2">Uncharacterized protein</fullName>
    </submittedName>
</protein>
<keyword evidence="3" id="KW-1185">Reference proteome</keyword>
<gene>
    <name evidence="2" type="ORF">E8A74_40185</name>
</gene>
<dbReference type="EMBL" id="SSMQ01000064">
    <property type="protein sequence ID" value="TKC98725.1"/>
    <property type="molecule type" value="Genomic_DNA"/>
</dbReference>
<evidence type="ECO:0000256" key="1">
    <source>
        <dbReference type="SAM" id="SignalP"/>
    </source>
</evidence>
<dbReference type="Proteomes" id="UP000309215">
    <property type="component" value="Unassembled WGS sequence"/>
</dbReference>
<reference evidence="2 3" key="1">
    <citation type="submission" date="2019-04" db="EMBL/GenBank/DDBJ databases">
        <authorList>
            <person name="Li Y."/>
            <person name="Wang J."/>
        </authorList>
    </citation>
    <scope>NUCLEOTIDE SEQUENCE [LARGE SCALE GENOMIC DNA]</scope>
    <source>
        <strain evidence="2 3">DSM 14668</strain>
    </source>
</reference>
<evidence type="ECO:0000313" key="2">
    <source>
        <dbReference type="EMBL" id="TKC98725.1"/>
    </source>
</evidence>
<dbReference type="RefSeq" id="WP_136934422.1">
    <property type="nucleotide sequence ID" value="NZ_SSMQ01000064.1"/>
</dbReference>
<keyword evidence="1" id="KW-0732">Signal</keyword>
<feature type="chain" id="PRO_5020489098" evidence="1">
    <location>
        <begin position="20"/>
        <end position="354"/>
    </location>
</feature>
<accession>A0A4U1IW61</accession>
<name>A0A4U1IW61_9BACT</name>
<feature type="signal peptide" evidence="1">
    <location>
        <begin position="1"/>
        <end position="19"/>
    </location>
</feature>
<evidence type="ECO:0000313" key="3">
    <source>
        <dbReference type="Proteomes" id="UP000309215"/>
    </source>
</evidence>